<dbReference type="Proteomes" id="UP000814128">
    <property type="component" value="Unassembled WGS sequence"/>
</dbReference>
<sequence length="186" mass="20761">IACVTGLSRSAERSLYKAYAAAALRDGEIWVGSINGTIHAVALWIRPGKEEPSLAQPDYLDLVSEDTRHWISHHFALKYRELYVASYAAGPMIRTQSWHLRFIGVEPQQQRQGLGKALIEAIIRDVSSCSSEPSTSCTRLGPAFPFAVYFFQRLGFAHRGVKNFVSHRGGFPLWCLLREPSAVTRA</sequence>
<evidence type="ECO:0000313" key="2">
    <source>
        <dbReference type="Proteomes" id="UP000814128"/>
    </source>
</evidence>
<evidence type="ECO:0000313" key="1">
    <source>
        <dbReference type="EMBL" id="KAI0034787.1"/>
    </source>
</evidence>
<protein>
    <submittedName>
        <fullName evidence="1">Uncharacterized protein</fullName>
    </submittedName>
</protein>
<dbReference type="EMBL" id="MU273494">
    <property type="protein sequence ID" value="KAI0034787.1"/>
    <property type="molecule type" value="Genomic_DNA"/>
</dbReference>
<proteinExistence type="predicted"/>
<gene>
    <name evidence="1" type="ORF">K488DRAFT_44695</name>
</gene>
<keyword evidence="2" id="KW-1185">Reference proteome</keyword>
<organism evidence="1 2">
    <name type="scientific">Vararia minispora EC-137</name>
    <dbReference type="NCBI Taxonomy" id="1314806"/>
    <lineage>
        <taxon>Eukaryota</taxon>
        <taxon>Fungi</taxon>
        <taxon>Dikarya</taxon>
        <taxon>Basidiomycota</taxon>
        <taxon>Agaricomycotina</taxon>
        <taxon>Agaricomycetes</taxon>
        <taxon>Russulales</taxon>
        <taxon>Lachnocladiaceae</taxon>
        <taxon>Vararia</taxon>
    </lineage>
</organism>
<reference evidence="1" key="1">
    <citation type="submission" date="2021-02" db="EMBL/GenBank/DDBJ databases">
        <authorList>
            <consortium name="DOE Joint Genome Institute"/>
            <person name="Ahrendt S."/>
            <person name="Looney B.P."/>
            <person name="Miyauchi S."/>
            <person name="Morin E."/>
            <person name="Drula E."/>
            <person name="Courty P.E."/>
            <person name="Chicoki N."/>
            <person name="Fauchery L."/>
            <person name="Kohler A."/>
            <person name="Kuo A."/>
            <person name="Labutti K."/>
            <person name="Pangilinan J."/>
            <person name="Lipzen A."/>
            <person name="Riley R."/>
            <person name="Andreopoulos W."/>
            <person name="He G."/>
            <person name="Johnson J."/>
            <person name="Barry K.W."/>
            <person name="Grigoriev I.V."/>
            <person name="Nagy L."/>
            <person name="Hibbett D."/>
            <person name="Henrissat B."/>
            <person name="Matheny P.B."/>
            <person name="Labbe J."/>
            <person name="Martin F."/>
        </authorList>
    </citation>
    <scope>NUCLEOTIDE SEQUENCE</scope>
    <source>
        <strain evidence="1">EC-137</strain>
    </source>
</reference>
<name>A0ACB8QSW2_9AGAM</name>
<reference evidence="1" key="2">
    <citation type="journal article" date="2022" name="New Phytol.">
        <title>Evolutionary transition to the ectomycorrhizal habit in the genomes of a hyperdiverse lineage of mushroom-forming fungi.</title>
        <authorList>
            <person name="Looney B."/>
            <person name="Miyauchi S."/>
            <person name="Morin E."/>
            <person name="Drula E."/>
            <person name="Courty P.E."/>
            <person name="Kohler A."/>
            <person name="Kuo A."/>
            <person name="LaButti K."/>
            <person name="Pangilinan J."/>
            <person name="Lipzen A."/>
            <person name="Riley R."/>
            <person name="Andreopoulos W."/>
            <person name="He G."/>
            <person name="Johnson J."/>
            <person name="Nolan M."/>
            <person name="Tritt A."/>
            <person name="Barry K.W."/>
            <person name="Grigoriev I.V."/>
            <person name="Nagy L.G."/>
            <person name="Hibbett D."/>
            <person name="Henrissat B."/>
            <person name="Matheny P.B."/>
            <person name="Labbe J."/>
            <person name="Martin F.M."/>
        </authorList>
    </citation>
    <scope>NUCLEOTIDE SEQUENCE</scope>
    <source>
        <strain evidence="1">EC-137</strain>
    </source>
</reference>
<accession>A0ACB8QSW2</accession>
<feature type="non-terminal residue" evidence="1">
    <location>
        <position position="1"/>
    </location>
</feature>
<comment type="caution">
    <text evidence="1">The sequence shown here is derived from an EMBL/GenBank/DDBJ whole genome shotgun (WGS) entry which is preliminary data.</text>
</comment>